<dbReference type="Pfam" id="PF21623">
    <property type="entry name" value="HK_sensor_dom_bact"/>
    <property type="match status" value="1"/>
</dbReference>
<feature type="compositionally biased region" description="Basic and acidic residues" evidence="15">
    <location>
        <begin position="477"/>
        <end position="496"/>
    </location>
</feature>
<dbReference type="SUPFAM" id="SSF47384">
    <property type="entry name" value="Homodimeric domain of signal transducing histidine kinase"/>
    <property type="match status" value="1"/>
</dbReference>
<evidence type="ECO:0000256" key="2">
    <source>
        <dbReference type="ARBA" id="ARBA00004651"/>
    </source>
</evidence>
<feature type="region of interest" description="Disordered" evidence="15">
    <location>
        <begin position="477"/>
        <end position="498"/>
    </location>
</feature>
<dbReference type="InterPro" id="IPR003594">
    <property type="entry name" value="HATPase_dom"/>
</dbReference>
<evidence type="ECO:0000256" key="12">
    <source>
        <dbReference type="ARBA" id="ARBA00023012"/>
    </source>
</evidence>
<dbReference type="Gene3D" id="6.10.340.10">
    <property type="match status" value="1"/>
</dbReference>
<dbReference type="InterPro" id="IPR036890">
    <property type="entry name" value="HATPase_C_sf"/>
</dbReference>
<dbReference type="SMART" id="SM00065">
    <property type="entry name" value="GAF"/>
    <property type="match status" value="1"/>
</dbReference>
<feature type="domain" description="PAS" evidence="19">
    <location>
        <begin position="409"/>
        <end position="455"/>
    </location>
</feature>
<dbReference type="SMART" id="SM00388">
    <property type="entry name" value="HisKA"/>
    <property type="match status" value="1"/>
</dbReference>
<dbReference type="InterPro" id="IPR029151">
    <property type="entry name" value="Sensor-like_sf"/>
</dbReference>
<dbReference type="EC" id="2.7.13.3" evidence="3"/>
<dbReference type="Pfam" id="PF13185">
    <property type="entry name" value="GAF_2"/>
    <property type="match status" value="1"/>
</dbReference>
<dbReference type="Pfam" id="PF00989">
    <property type="entry name" value="PAS"/>
    <property type="match status" value="1"/>
</dbReference>
<dbReference type="GO" id="GO:0005886">
    <property type="term" value="C:plasma membrane"/>
    <property type="evidence" value="ECO:0007669"/>
    <property type="project" value="UniProtKB-SubCell"/>
</dbReference>
<evidence type="ECO:0000256" key="7">
    <source>
        <dbReference type="ARBA" id="ARBA00022692"/>
    </source>
</evidence>
<evidence type="ECO:0000259" key="18">
    <source>
        <dbReference type="PROSITE" id="PS50110"/>
    </source>
</evidence>
<keyword evidence="4" id="KW-1003">Cell membrane</keyword>
<comment type="catalytic activity">
    <reaction evidence="1">
        <text>ATP + protein L-histidine = ADP + protein N-phospho-L-histidine.</text>
        <dbReference type="EC" id="2.7.13.3"/>
    </reaction>
</comment>
<keyword evidence="6" id="KW-0808">Transferase</keyword>
<keyword evidence="10" id="KW-0067">ATP-binding</keyword>
<evidence type="ECO:0000259" key="19">
    <source>
        <dbReference type="PROSITE" id="PS50112"/>
    </source>
</evidence>
<dbReference type="InterPro" id="IPR003018">
    <property type="entry name" value="GAF"/>
</dbReference>
<feature type="coiled-coil region" evidence="14">
    <location>
        <begin position="700"/>
        <end position="769"/>
    </location>
</feature>
<dbReference type="GO" id="GO:0005524">
    <property type="term" value="F:ATP binding"/>
    <property type="evidence" value="ECO:0007669"/>
    <property type="project" value="UniProtKB-KW"/>
</dbReference>
<evidence type="ECO:0000256" key="5">
    <source>
        <dbReference type="ARBA" id="ARBA00022553"/>
    </source>
</evidence>
<dbReference type="GO" id="GO:0000155">
    <property type="term" value="F:phosphorelay sensor kinase activity"/>
    <property type="evidence" value="ECO:0007669"/>
    <property type="project" value="InterPro"/>
</dbReference>
<dbReference type="Gene3D" id="3.40.50.2300">
    <property type="match status" value="1"/>
</dbReference>
<dbReference type="GO" id="GO:0006355">
    <property type="term" value="P:regulation of DNA-templated transcription"/>
    <property type="evidence" value="ECO:0007669"/>
    <property type="project" value="InterPro"/>
</dbReference>
<dbReference type="InterPro" id="IPR001789">
    <property type="entry name" value="Sig_transdc_resp-reg_receiver"/>
</dbReference>
<feature type="transmembrane region" description="Helical" evidence="16">
    <location>
        <begin position="332"/>
        <end position="350"/>
    </location>
</feature>
<evidence type="ECO:0000313" key="21">
    <source>
        <dbReference type="Proteomes" id="UP000663929"/>
    </source>
</evidence>
<dbReference type="InterPro" id="IPR036097">
    <property type="entry name" value="HisK_dim/P_sf"/>
</dbReference>
<dbReference type="Gene3D" id="3.30.565.10">
    <property type="entry name" value="Histidine kinase-like ATPase, C-terminal domain"/>
    <property type="match status" value="1"/>
</dbReference>
<feature type="domain" description="Histidine kinase" evidence="17">
    <location>
        <begin position="779"/>
        <end position="1011"/>
    </location>
</feature>
<dbReference type="CDD" id="cd16922">
    <property type="entry name" value="HATPase_EvgS-ArcB-TorS-like"/>
    <property type="match status" value="1"/>
</dbReference>
<dbReference type="Gene3D" id="3.30.450.40">
    <property type="match status" value="1"/>
</dbReference>
<evidence type="ECO:0000256" key="16">
    <source>
        <dbReference type="SAM" id="Phobius"/>
    </source>
</evidence>
<dbReference type="SUPFAM" id="SSF103190">
    <property type="entry name" value="Sensory domain-like"/>
    <property type="match status" value="1"/>
</dbReference>
<keyword evidence="14" id="KW-0175">Coiled coil</keyword>
<dbReference type="Gene3D" id="3.30.450.20">
    <property type="entry name" value="PAS domain"/>
    <property type="match status" value="2"/>
</dbReference>
<dbReference type="InterPro" id="IPR048760">
    <property type="entry name" value="VP0354-like_sensor_dom"/>
</dbReference>
<evidence type="ECO:0000256" key="11">
    <source>
        <dbReference type="ARBA" id="ARBA00022989"/>
    </source>
</evidence>
<dbReference type="FunFam" id="3.30.565.10:FF:000010">
    <property type="entry name" value="Sensor histidine kinase RcsC"/>
    <property type="match status" value="1"/>
</dbReference>
<dbReference type="InterPro" id="IPR003661">
    <property type="entry name" value="HisK_dim/P_dom"/>
</dbReference>
<evidence type="ECO:0000256" key="14">
    <source>
        <dbReference type="SAM" id="Coils"/>
    </source>
</evidence>
<keyword evidence="5 13" id="KW-0597">Phosphoprotein</keyword>
<keyword evidence="7 16" id="KW-0812">Transmembrane</keyword>
<dbReference type="InterPro" id="IPR013767">
    <property type="entry name" value="PAS_fold"/>
</dbReference>
<organism evidence="20 21">
    <name type="scientific">Sulfidibacter corallicola</name>
    <dbReference type="NCBI Taxonomy" id="2818388"/>
    <lineage>
        <taxon>Bacteria</taxon>
        <taxon>Pseudomonadati</taxon>
        <taxon>Acidobacteriota</taxon>
        <taxon>Holophagae</taxon>
        <taxon>Acanthopleuribacterales</taxon>
        <taxon>Acanthopleuribacteraceae</taxon>
        <taxon>Sulfidibacter</taxon>
    </lineage>
</organism>
<dbReference type="PROSITE" id="PS51257">
    <property type="entry name" value="PROKAR_LIPOPROTEIN"/>
    <property type="match status" value="1"/>
</dbReference>
<dbReference type="InterPro" id="IPR011006">
    <property type="entry name" value="CheY-like_superfamily"/>
</dbReference>
<evidence type="ECO:0000259" key="17">
    <source>
        <dbReference type="PROSITE" id="PS50109"/>
    </source>
</evidence>
<dbReference type="SMART" id="SM00091">
    <property type="entry name" value="PAS"/>
    <property type="match status" value="1"/>
</dbReference>
<dbReference type="PANTHER" id="PTHR45339">
    <property type="entry name" value="HYBRID SIGNAL TRANSDUCTION HISTIDINE KINASE J"/>
    <property type="match status" value="1"/>
</dbReference>
<accession>A0A8A4TK54</accession>
<dbReference type="InterPro" id="IPR035965">
    <property type="entry name" value="PAS-like_dom_sf"/>
</dbReference>
<dbReference type="CDD" id="cd00130">
    <property type="entry name" value="PAS"/>
    <property type="match status" value="1"/>
</dbReference>
<dbReference type="NCBIfam" id="TIGR00229">
    <property type="entry name" value="sensory_box"/>
    <property type="match status" value="1"/>
</dbReference>
<feature type="region of interest" description="Disordered" evidence="15">
    <location>
        <begin position="1059"/>
        <end position="1102"/>
    </location>
</feature>
<gene>
    <name evidence="20" type="ORF">J3U87_28380</name>
</gene>
<name>A0A8A4TK54_SULCO</name>
<evidence type="ECO:0000256" key="15">
    <source>
        <dbReference type="SAM" id="MobiDB-lite"/>
    </source>
</evidence>
<dbReference type="SUPFAM" id="SSF55785">
    <property type="entry name" value="PYP-like sensor domain (PAS domain)"/>
    <property type="match status" value="1"/>
</dbReference>
<dbReference type="SUPFAM" id="SSF52172">
    <property type="entry name" value="CheY-like"/>
    <property type="match status" value="1"/>
</dbReference>
<dbReference type="PROSITE" id="PS50110">
    <property type="entry name" value="RESPONSE_REGULATORY"/>
    <property type="match status" value="1"/>
</dbReference>
<reference evidence="20" key="1">
    <citation type="submission" date="2021-03" db="EMBL/GenBank/DDBJ databases">
        <title>Acanthopleuribacteraceae sp. M133.</title>
        <authorList>
            <person name="Wang G."/>
        </authorList>
    </citation>
    <scope>NUCLEOTIDE SEQUENCE</scope>
    <source>
        <strain evidence="20">M133</strain>
    </source>
</reference>
<dbReference type="Pfam" id="PF00512">
    <property type="entry name" value="HisKA"/>
    <property type="match status" value="1"/>
</dbReference>
<keyword evidence="9" id="KW-0418">Kinase</keyword>
<keyword evidence="21" id="KW-1185">Reference proteome</keyword>
<evidence type="ECO:0000256" key="9">
    <source>
        <dbReference type="ARBA" id="ARBA00022777"/>
    </source>
</evidence>
<dbReference type="InterPro" id="IPR029016">
    <property type="entry name" value="GAF-like_dom_sf"/>
</dbReference>
<feature type="domain" description="Response regulatory" evidence="18">
    <location>
        <begin position="1108"/>
        <end position="1225"/>
    </location>
</feature>
<evidence type="ECO:0000256" key="13">
    <source>
        <dbReference type="PROSITE-ProRule" id="PRU00169"/>
    </source>
</evidence>
<feature type="modified residue" description="4-aspartylphosphate" evidence="13">
    <location>
        <position position="1158"/>
    </location>
</feature>
<dbReference type="Gene3D" id="1.10.287.130">
    <property type="match status" value="1"/>
</dbReference>
<dbReference type="InterPro" id="IPR004358">
    <property type="entry name" value="Sig_transdc_His_kin-like_C"/>
</dbReference>
<keyword evidence="8" id="KW-0547">Nucleotide-binding</keyword>
<dbReference type="InterPro" id="IPR000014">
    <property type="entry name" value="PAS"/>
</dbReference>
<dbReference type="PROSITE" id="PS50112">
    <property type="entry name" value="PAS"/>
    <property type="match status" value="1"/>
</dbReference>
<dbReference type="PRINTS" id="PR00344">
    <property type="entry name" value="BCTRLSENSOR"/>
</dbReference>
<sequence>MKPWHLSLPQKYFLVSFAAIFLACSLLLPITQSKKDEDFSMRELDRLHREILPSGERLVSNIEVLRKDTFVIAESPAILAWSEAKKDPDSPPKKSTEDLEKLITGVFLTFAKHNPHYRQISLYRIDQNGQEAVIVARRAGKPIRVEPTMPRLESHEKSYDLTQALSNQQTYLSEFALHRERGEIKMPRTPTLQATRPIFNASGHMVGALSIKMEFGALFDEIRSHVPEGMEFYVTNDVGDYLVSANPTEEFGFDLGQRKLIQERFPEMAWVFQSGKTKDELTFTRSHERKETAVYFHKFRFDPDSRERFLGVAIASERDRAIITWDRSMNEALIWGFILALVLGILAYVLHRRDFHPFYQLCEAMEDAPNGQLDLRGLCARKDEWGQLSKVVQGMADDHRAASQSIRKNGEDIRAILETAPDGIIWVDGNGEILMFNRAAETMFGYPSGEVLGRNISMVIGAPYVPKQISTMGDLDAENHRNHDPRQETVGKRRNGDPFPIHLTVGTSRLGEEESFTYIVRDISETKSLERKLLRSYEELDQQNQQNRALSELFELTQGNRSLPDLAGEILAFFADKFEAQIGALYGLDAADYPSLIKVYAGGFHVHTESHDYGMGLLERVIHEKKPTLVDNLPANFFPIGTGVGEAPPNQLLIFPIFERKNLVGLLELGTLNAFEDRHLSFLERVSTHLGISLSSAQNREQKKQLFKETQTQAAQLAQRQEELESAYSALEKQAAQMRQSEEDLLEKNRLLKARKADIEQTNRELERVNNFKSEFLANMSHELRTPLNSLLILSELLLENRVENLTKDQLESLSVIRSSGKDLLLLINDILDFAKIDAGKMKIAKSSLLLRESINDLIQTLVPQAEKKGLPIHVTFGDPIPNTLYSDGQRLNQILRNLLSNAIKFTEKGNIRVHTTCIQPGEEMLDGQIAPTHLVEISVTDTGIGIPKTHRESIFEAFRQLDASTSRNFEGTGLGLAISRKLAKLLGGEILLDSEEGKGSRFSVYLPCLHSPQSSTAEPPAFRPESPLRVGDGLARIASGSFGPDGTSVNLNGASLKDSMEHREGPGFHPSAAIPHPPGSPAPEPASGPEKESDQATPFGNGIDNVTALLVDDDLRNTFSLSKVLKDKGLQVLIADNGKLALEKLKERRDIDIVLMDIRMPVMDGFETMAHIRADEETKRLPVIALTAQALKGDREKCLEKGADDYLSKPLDVDLLLERIRALMNRKSPGSSTPIEQPSLESA</sequence>
<dbReference type="SUPFAM" id="SSF55874">
    <property type="entry name" value="ATPase domain of HSP90 chaperone/DNA topoisomerase II/histidine kinase"/>
    <property type="match status" value="1"/>
</dbReference>
<dbReference type="CDD" id="cd00082">
    <property type="entry name" value="HisKA"/>
    <property type="match status" value="1"/>
</dbReference>
<keyword evidence="12" id="KW-0902">Two-component regulatory system</keyword>
<evidence type="ECO:0000256" key="10">
    <source>
        <dbReference type="ARBA" id="ARBA00022840"/>
    </source>
</evidence>
<dbReference type="Proteomes" id="UP000663929">
    <property type="component" value="Chromosome"/>
</dbReference>
<dbReference type="RefSeq" id="WP_237379154.1">
    <property type="nucleotide sequence ID" value="NZ_CP071793.1"/>
</dbReference>
<dbReference type="CDD" id="cd17546">
    <property type="entry name" value="REC_hyHK_CKI1_RcsC-like"/>
    <property type="match status" value="1"/>
</dbReference>
<dbReference type="PROSITE" id="PS50109">
    <property type="entry name" value="HIS_KIN"/>
    <property type="match status" value="1"/>
</dbReference>
<evidence type="ECO:0000256" key="1">
    <source>
        <dbReference type="ARBA" id="ARBA00000085"/>
    </source>
</evidence>
<dbReference type="SUPFAM" id="SSF55781">
    <property type="entry name" value="GAF domain-like"/>
    <property type="match status" value="1"/>
</dbReference>
<dbReference type="EMBL" id="CP071793">
    <property type="protein sequence ID" value="QTD49522.1"/>
    <property type="molecule type" value="Genomic_DNA"/>
</dbReference>
<protein>
    <recommendedName>
        <fullName evidence="3">histidine kinase</fullName>
        <ecNumber evidence="3">2.7.13.3</ecNumber>
    </recommendedName>
</protein>
<dbReference type="KEGG" id="scor:J3U87_28380"/>
<dbReference type="AlphaFoldDB" id="A0A8A4TK54"/>
<evidence type="ECO:0000256" key="4">
    <source>
        <dbReference type="ARBA" id="ARBA00022475"/>
    </source>
</evidence>
<dbReference type="SMART" id="SM00448">
    <property type="entry name" value="REC"/>
    <property type="match status" value="1"/>
</dbReference>
<dbReference type="Pfam" id="PF00072">
    <property type="entry name" value="Response_reg"/>
    <property type="match status" value="1"/>
</dbReference>
<dbReference type="SMART" id="SM00387">
    <property type="entry name" value="HATPase_c"/>
    <property type="match status" value="1"/>
</dbReference>
<feature type="transmembrane region" description="Helical" evidence="16">
    <location>
        <begin position="12"/>
        <end position="31"/>
    </location>
</feature>
<evidence type="ECO:0000313" key="20">
    <source>
        <dbReference type="EMBL" id="QTD49522.1"/>
    </source>
</evidence>
<dbReference type="PANTHER" id="PTHR45339:SF1">
    <property type="entry name" value="HYBRID SIGNAL TRANSDUCTION HISTIDINE KINASE J"/>
    <property type="match status" value="1"/>
</dbReference>
<evidence type="ECO:0000256" key="6">
    <source>
        <dbReference type="ARBA" id="ARBA00022679"/>
    </source>
</evidence>
<keyword evidence="11 16" id="KW-1133">Transmembrane helix</keyword>
<evidence type="ECO:0000256" key="8">
    <source>
        <dbReference type="ARBA" id="ARBA00022741"/>
    </source>
</evidence>
<evidence type="ECO:0000256" key="3">
    <source>
        <dbReference type="ARBA" id="ARBA00012438"/>
    </source>
</evidence>
<proteinExistence type="predicted"/>
<dbReference type="Pfam" id="PF02518">
    <property type="entry name" value="HATPase_c"/>
    <property type="match status" value="1"/>
</dbReference>
<keyword evidence="16" id="KW-0472">Membrane</keyword>
<dbReference type="InterPro" id="IPR005467">
    <property type="entry name" value="His_kinase_dom"/>
</dbReference>
<comment type="subcellular location">
    <subcellularLocation>
        <location evidence="2">Cell membrane</location>
        <topology evidence="2">Multi-pass membrane protein</topology>
    </subcellularLocation>
</comment>
<feature type="compositionally biased region" description="Pro residues" evidence="15">
    <location>
        <begin position="1076"/>
        <end position="1087"/>
    </location>
</feature>